<dbReference type="SUPFAM" id="SSF88659">
    <property type="entry name" value="Sigma3 and sigma4 domains of RNA polymerase sigma factors"/>
    <property type="match status" value="1"/>
</dbReference>
<feature type="domain" description="RNA polymerase sigma factor 70 region 4 type 2" evidence="8">
    <location>
        <begin position="133"/>
        <end position="183"/>
    </location>
</feature>
<feature type="domain" description="RNA polymerase sigma-70 region 2" evidence="7">
    <location>
        <begin position="32"/>
        <end position="98"/>
    </location>
</feature>
<dbReference type="PANTHER" id="PTHR43133">
    <property type="entry name" value="RNA POLYMERASE ECF-TYPE SIGMA FACTO"/>
    <property type="match status" value="1"/>
</dbReference>
<evidence type="ECO:0000259" key="7">
    <source>
        <dbReference type="Pfam" id="PF04542"/>
    </source>
</evidence>
<feature type="region of interest" description="Disordered" evidence="6">
    <location>
        <begin position="96"/>
        <end position="121"/>
    </location>
</feature>
<dbReference type="NCBIfam" id="TIGR02937">
    <property type="entry name" value="sigma70-ECF"/>
    <property type="match status" value="1"/>
</dbReference>
<keyword evidence="10" id="KW-1185">Reference proteome</keyword>
<dbReference type="InterPro" id="IPR014284">
    <property type="entry name" value="RNA_pol_sigma-70_dom"/>
</dbReference>
<dbReference type="Proteomes" id="UP000677804">
    <property type="component" value="Chromosome"/>
</dbReference>
<evidence type="ECO:0000256" key="3">
    <source>
        <dbReference type="ARBA" id="ARBA00023082"/>
    </source>
</evidence>
<evidence type="ECO:0000256" key="1">
    <source>
        <dbReference type="ARBA" id="ARBA00010641"/>
    </source>
</evidence>
<evidence type="ECO:0000256" key="6">
    <source>
        <dbReference type="SAM" id="MobiDB-lite"/>
    </source>
</evidence>
<name>A0ABX8D550_9CELL</name>
<keyword evidence="4" id="KW-0238">DNA-binding</keyword>
<protein>
    <submittedName>
        <fullName evidence="9">RNA polymerase sigma factor</fullName>
    </submittedName>
</protein>
<dbReference type="SUPFAM" id="SSF88946">
    <property type="entry name" value="Sigma2 domain of RNA polymerase sigma factors"/>
    <property type="match status" value="1"/>
</dbReference>
<dbReference type="Pfam" id="PF04542">
    <property type="entry name" value="Sigma70_r2"/>
    <property type="match status" value="1"/>
</dbReference>
<reference evidence="9 10" key="1">
    <citation type="submission" date="2021-05" db="EMBL/GenBank/DDBJ databases">
        <title>Novel species in genus Cellulomonas.</title>
        <authorList>
            <person name="Zhang G."/>
        </authorList>
    </citation>
    <scope>NUCLEOTIDE SEQUENCE [LARGE SCALE GENOMIC DNA]</scope>
    <source>
        <strain evidence="10">zg-ZUI222</strain>
    </source>
</reference>
<dbReference type="InterPro" id="IPR007627">
    <property type="entry name" value="RNA_pol_sigma70_r2"/>
</dbReference>
<dbReference type="InterPro" id="IPR036388">
    <property type="entry name" value="WH-like_DNA-bd_sf"/>
</dbReference>
<evidence type="ECO:0000259" key="8">
    <source>
        <dbReference type="Pfam" id="PF08281"/>
    </source>
</evidence>
<accession>A0ABX8D550</accession>
<dbReference type="InterPro" id="IPR013324">
    <property type="entry name" value="RNA_pol_sigma_r3/r4-like"/>
</dbReference>
<proteinExistence type="inferred from homology"/>
<sequence length="193" mass="20774">MAPAADVAPSASPDAVLLERAALGDHAAFALLVERHGPSLYRYARRLLPSAQDAEDAVQDALTAAWLGAEGYRGEAGVRTWLFGIQTNCVRRAARRRAHVPSPVDDPDQGPAADRAAPGDDPVERLLATDLRAALDRALLDLPGPQRAVWLLVEVEGLSYADAAHALRTSHAAVRGALERARHTLSRRFAAWR</sequence>
<keyword evidence="5" id="KW-0804">Transcription</keyword>
<evidence type="ECO:0000313" key="10">
    <source>
        <dbReference type="Proteomes" id="UP000677804"/>
    </source>
</evidence>
<dbReference type="InterPro" id="IPR013249">
    <property type="entry name" value="RNA_pol_sigma70_r4_t2"/>
</dbReference>
<dbReference type="Gene3D" id="1.10.10.10">
    <property type="entry name" value="Winged helix-like DNA-binding domain superfamily/Winged helix DNA-binding domain"/>
    <property type="match status" value="1"/>
</dbReference>
<feature type="compositionally biased region" description="Low complexity" evidence="6">
    <location>
        <begin position="109"/>
        <end position="121"/>
    </location>
</feature>
<keyword evidence="2" id="KW-0805">Transcription regulation</keyword>
<dbReference type="Pfam" id="PF08281">
    <property type="entry name" value="Sigma70_r4_2"/>
    <property type="match status" value="1"/>
</dbReference>
<evidence type="ECO:0000313" key="9">
    <source>
        <dbReference type="EMBL" id="QVI62588.1"/>
    </source>
</evidence>
<evidence type="ECO:0000256" key="5">
    <source>
        <dbReference type="ARBA" id="ARBA00023163"/>
    </source>
</evidence>
<gene>
    <name evidence="9" type="ORF">KG103_01135</name>
</gene>
<dbReference type="Gene3D" id="1.10.1740.10">
    <property type="match status" value="1"/>
</dbReference>
<dbReference type="PANTHER" id="PTHR43133:SF8">
    <property type="entry name" value="RNA POLYMERASE SIGMA FACTOR HI_1459-RELATED"/>
    <property type="match status" value="1"/>
</dbReference>
<dbReference type="EMBL" id="CP074405">
    <property type="protein sequence ID" value="QVI62588.1"/>
    <property type="molecule type" value="Genomic_DNA"/>
</dbReference>
<dbReference type="RefSeq" id="WP_207340249.1">
    <property type="nucleotide sequence ID" value="NZ_CP074405.1"/>
</dbReference>
<keyword evidence="3" id="KW-0731">Sigma factor</keyword>
<dbReference type="InterPro" id="IPR039425">
    <property type="entry name" value="RNA_pol_sigma-70-like"/>
</dbReference>
<organism evidence="9 10">
    <name type="scientific">Cellulomonas wangleii</name>
    <dbReference type="NCBI Taxonomy" id="2816956"/>
    <lineage>
        <taxon>Bacteria</taxon>
        <taxon>Bacillati</taxon>
        <taxon>Actinomycetota</taxon>
        <taxon>Actinomycetes</taxon>
        <taxon>Micrococcales</taxon>
        <taxon>Cellulomonadaceae</taxon>
        <taxon>Cellulomonas</taxon>
    </lineage>
</organism>
<comment type="similarity">
    <text evidence="1">Belongs to the sigma-70 factor family. ECF subfamily.</text>
</comment>
<dbReference type="InterPro" id="IPR013325">
    <property type="entry name" value="RNA_pol_sigma_r2"/>
</dbReference>
<evidence type="ECO:0000256" key="4">
    <source>
        <dbReference type="ARBA" id="ARBA00023125"/>
    </source>
</evidence>
<evidence type="ECO:0000256" key="2">
    <source>
        <dbReference type="ARBA" id="ARBA00023015"/>
    </source>
</evidence>